<dbReference type="Pfam" id="PF12937">
    <property type="entry name" value="F-box-like"/>
    <property type="match status" value="1"/>
</dbReference>
<sequence length="397" mass="45351">MQHSTMDCLPEDLLMQILVKIPCNKSILRCTSVSKSWYSCIKSPVFITLHLRRKNNDQYLLCDFKSPSGRDRYVSINNDTESLAERNRLLFPGEQSYGMVVHGCCNGLVCYTKTYNGPIWLWNPAIRRVKELPRYKDHGRSCFGLWFDKKVNDHMVAKISTGQGLSVDVYSLRTNSWKTITERVPAKSVSADRDLAYVDGKLHWPVGRKGSSGSWMICSLDLKTGILRETLISWNKKLSDLYLTPLGEHSLAVFGSTDASDSEGWAARRCCMAQAYDQNMNKLYAIDLERATSYNLHRVVGLRNNGEALFLELDSDDSGLVCCNTTTKVSKRFVSRLQYYKLQRVRPFIETLILLDDEDAEESITPNLSRLWLCLLPYFLFCSAPVFLVLSVVFNFY</sequence>
<evidence type="ECO:0000259" key="2">
    <source>
        <dbReference type="SMART" id="SM00256"/>
    </source>
</evidence>
<dbReference type="Pfam" id="PF07734">
    <property type="entry name" value="FBA_1"/>
    <property type="match status" value="1"/>
</dbReference>
<dbReference type="Proteomes" id="UP000077755">
    <property type="component" value="Chromosome 2"/>
</dbReference>
<reference evidence="4" key="2">
    <citation type="submission" date="2022-03" db="EMBL/GenBank/DDBJ databases">
        <title>Draft title - Genomic analysis of global carrot germplasm unveils the trajectory of domestication and the origin of high carotenoid orange carrot.</title>
        <authorList>
            <person name="Iorizzo M."/>
            <person name="Ellison S."/>
            <person name="Senalik D."/>
            <person name="Macko-Podgorni A."/>
            <person name="Grzebelus D."/>
            <person name="Bostan H."/>
            <person name="Rolling W."/>
            <person name="Curaba J."/>
            <person name="Simon P."/>
        </authorList>
    </citation>
    <scope>NUCLEOTIDE SEQUENCE</scope>
    <source>
        <tissue evidence="4">Leaf</tissue>
    </source>
</reference>
<evidence type="ECO:0000256" key="1">
    <source>
        <dbReference type="SAM" id="Phobius"/>
    </source>
</evidence>
<dbReference type="NCBIfam" id="TIGR01640">
    <property type="entry name" value="F_box_assoc_1"/>
    <property type="match status" value="1"/>
</dbReference>
<dbReference type="STRING" id="79200.A0A166FBV3"/>
<dbReference type="InterPro" id="IPR036047">
    <property type="entry name" value="F-box-like_dom_sf"/>
</dbReference>
<gene>
    <name evidence="3" type="ORF">DCAR_008433</name>
    <name evidence="4" type="ORF">DCAR_0209530</name>
</gene>
<dbReference type="EMBL" id="CP093344">
    <property type="protein sequence ID" value="WOG90287.1"/>
    <property type="molecule type" value="Genomic_DNA"/>
</dbReference>
<dbReference type="Gramene" id="KZN07596">
    <property type="protein sequence ID" value="KZN07596"/>
    <property type="gene ID" value="DCAR_008433"/>
</dbReference>
<dbReference type="OMA" id="TEIVIFP"/>
<evidence type="ECO:0000313" key="5">
    <source>
        <dbReference type="Proteomes" id="UP000077755"/>
    </source>
</evidence>
<feature type="transmembrane region" description="Helical" evidence="1">
    <location>
        <begin position="375"/>
        <end position="396"/>
    </location>
</feature>
<accession>A0A166FBV3</accession>
<evidence type="ECO:0000313" key="4">
    <source>
        <dbReference type="EMBL" id="WOG90287.1"/>
    </source>
</evidence>
<dbReference type="SMART" id="SM00256">
    <property type="entry name" value="FBOX"/>
    <property type="match status" value="1"/>
</dbReference>
<dbReference type="EMBL" id="LNRQ01000002">
    <property type="protein sequence ID" value="KZN07596.1"/>
    <property type="molecule type" value="Genomic_DNA"/>
</dbReference>
<reference evidence="3" key="1">
    <citation type="journal article" date="2016" name="Nat. Genet.">
        <title>A high-quality carrot genome assembly provides new insights into carotenoid accumulation and asterid genome evolution.</title>
        <authorList>
            <person name="Iorizzo M."/>
            <person name="Ellison S."/>
            <person name="Senalik D."/>
            <person name="Zeng P."/>
            <person name="Satapoomin P."/>
            <person name="Huang J."/>
            <person name="Bowman M."/>
            <person name="Iovene M."/>
            <person name="Sanseverino W."/>
            <person name="Cavagnaro P."/>
            <person name="Yildiz M."/>
            <person name="Macko-Podgorni A."/>
            <person name="Moranska E."/>
            <person name="Grzebelus E."/>
            <person name="Grzebelus D."/>
            <person name="Ashrafi H."/>
            <person name="Zheng Z."/>
            <person name="Cheng S."/>
            <person name="Spooner D."/>
            <person name="Van Deynze A."/>
            <person name="Simon P."/>
        </authorList>
    </citation>
    <scope>NUCLEOTIDE SEQUENCE [LARGE SCALE GENOMIC DNA]</scope>
    <source>
        <tissue evidence="3">Leaf</tissue>
    </source>
</reference>
<dbReference type="SUPFAM" id="SSF81383">
    <property type="entry name" value="F-box domain"/>
    <property type="match status" value="1"/>
</dbReference>
<dbReference type="InterPro" id="IPR050796">
    <property type="entry name" value="SCF_F-box_component"/>
</dbReference>
<dbReference type="InterPro" id="IPR001810">
    <property type="entry name" value="F-box_dom"/>
</dbReference>
<dbReference type="PANTHER" id="PTHR31672:SF13">
    <property type="entry name" value="F-BOX PROTEIN CPR30-LIKE"/>
    <property type="match status" value="1"/>
</dbReference>
<dbReference type="PANTHER" id="PTHR31672">
    <property type="entry name" value="BNACNNG10540D PROTEIN"/>
    <property type="match status" value="1"/>
</dbReference>
<keyword evidence="1" id="KW-0472">Membrane</keyword>
<dbReference type="InterPro" id="IPR017451">
    <property type="entry name" value="F-box-assoc_interact_dom"/>
</dbReference>
<evidence type="ECO:0000313" key="3">
    <source>
        <dbReference type="EMBL" id="KZN07596.1"/>
    </source>
</evidence>
<dbReference type="Gene3D" id="1.20.1280.50">
    <property type="match status" value="1"/>
</dbReference>
<protein>
    <recommendedName>
        <fullName evidence="2">F-box domain-containing protein</fullName>
    </recommendedName>
</protein>
<keyword evidence="1" id="KW-0812">Transmembrane</keyword>
<keyword evidence="1" id="KW-1133">Transmembrane helix</keyword>
<organism evidence="3">
    <name type="scientific">Daucus carota subsp. sativus</name>
    <name type="common">Carrot</name>
    <dbReference type="NCBI Taxonomy" id="79200"/>
    <lineage>
        <taxon>Eukaryota</taxon>
        <taxon>Viridiplantae</taxon>
        <taxon>Streptophyta</taxon>
        <taxon>Embryophyta</taxon>
        <taxon>Tracheophyta</taxon>
        <taxon>Spermatophyta</taxon>
        <taxon>Magnoliopsida</taxon>
        <taxon>eudicotyledons</taxon>
        <taxon>Gunneridae</taxon>
        <taxon>Pentapetalae</taxon>
        <taxon>asterids</taxon>
        <taxon>campanulids</taxon>
        <taxon>Apiales</taxon>
        <taxon>Apiaceae</taxon>
        <taxon>Apioideae</taxon>
        <taxon>Scandiceae</taxon>
        <taxon>Daucinae</taxon>
        <taxon>Daucus</taxon>
        <taxon>Daucus sect. Daucus</taxon>
    </lineage>
</organism>
<dbReference type="InterPro" id="IPR006527">
    <property type="entry name" value="F-box-assoc_dom_typ1"/>
</dbReference>
<dbReference type="AlphaFoldDB" id="A0A166FBV3"/>
<proteinExistence type="predicted"/>
<feature type="domain" description="F-box" evidence="2">
    <location>
        <begin position="9"/>
        <end position="50"/>
    </location>
</feature>
<dbReference type="SUPFAM" id="SSF50965">
    <property type="entry name" value="Galactose oxidase, central domain"/>
    <property type="match status" value="1"/>
</dbReference>
<name>A0A166FBV3_DAUCS</name>
<keyword evidence="5" id="KW-1185">Reference proteome</keyword>
<dbReference type="InterPro" id="IPR011043">
    <property type="entry name" value="Gal_Oxase/kelch_b-propeller"/>
</dbReference>